<keyword evidence="8" id="KW-1133">Transmembrane helix</keyword>
<evidence type="ECO:0000256" key="3">
    <source>
        <dbReference type="ARBA" id="ARBA00012472"/>
    </source>
</evidence>
<feature type="transmembrane region" description="Helical" evidence="8">
    <location>
        <begin position="23"/>
        <end position="51"/>
    </location>
</feature>
<evidence type="ECO:0000256" key="4">
    <source>
        <dbReference type="ARBA" id="ARBA00022679"/>
    </source>
</evidence>
<keyword evidence="8" id="KW-0812">Transmembrane</keyword>
<dbReference type="Pfam" id="PF18528">
    <property type="entry name" value="Ret2_MD"/>
    <property type="match status" value="1"/>
</dbReference>
<evidence type="ECO:0000313" key="13">
    <source>
        <dbReference type="Proteomes" id="UP000583944"/>
    </source>
</evidence>
<dbReference type="PANTHER" id="PTHR12271:SF50">
    <property type="entry name" value="RNA EDITING 3' TERMINAL URIDYLYL TRANSFERASE 2"/>
    <property type="match status" value="1"/>
</dbReference>
<dbReference type="PANTHER" id="PTHR12271">
    <property type="entry name" value="POLY A POLYMERASE CID PAP -RELATED"/>
    <property type="match status" value="1"/>
</dbReference>
<dbReference type="Pfam" id="PF22600">
    <property type="entry name" value="MTPAP-like_central"/>
    <property type="match status" value="1"/>
</dbReference>
<evidence type="ECO:0000259" key="10">
    <source>
        <dbReference type="Pfam" id="PF18528"/>
    </source>
</evidence>
<evidence type="ECO:0000256" key="1">
    <source>
        <dbReference type="ARBA" id="ARBA00001936"/>
    </source>
</evidence>
<feature type="domain" description="Poly(A) RNA polymerase mitochondrial-like central palm" evidence="11">
    <location>
        <begin position="146"/>
        <end position="244"/>
    </location>
</feature>
<dbReference type="InterPro" id="IPR041060">
    <property type="entry name" value="Ret2_MD"/>
</dbReference>
<dbReference type="VEuPathDB" id="TriTrypDB:BCY84_13362"/>
<proteinExistence type="predicted"/>
<dbReference type="GO" id="GO:0031123">
    <property type="term" value="P:RNA 3'-end processing"/>
    <property type="evidence" value="ECO:0007669"/>
    <property type="project" value="TreeGrafter"/>
</dbReference>
<dbReference type="InterPro" id="IPR043519">
    <property type="entry name" value="NT_sf"/>
</dbReference>
<dbReference type="Gene3D" id="3.30.70.1970">
    <property type="match status" value="1"/>
</dbReference>
<comment type="cofactor">
    <cofactor evidence="1">
        <name>Mn(2+)</name>
        <dbReference type="ChEBI" id="CHEBI:29035"/>
    </cofactor>
</comment>
<dbReference type="Pfam" id="PF03828">
    <property type="entry name" value="PAP_assoc"/>
    <property type="match status" value="1"/>
</dbReference>
<dbReference type="EC" id="2.7.7.52" evidence="3"/>
<comment type="caution">
    <text evidence="12">The sequence shown here is derived from an EMBL/GenBank/DDBJ whole genome shotgun (WGS) entry which is preliminary data.</text>
</comment>
<keyword evidence="4" id="KW-0808">Transferase</keyword>
<dbReference type="GO" id="GO:0050265">
    <property type="term" value="F:RNA uridylyltransferase activity"/>
    <property type="evidence" value="ECO:0007669"/>
    <property type="project" value="UniProtKB-EC"/>
</dbReference>
<reference evidence="12 13" key="1">
    <citation type="journal article" date="2019" name="Genome Biol. Evol.">
        <title>Nanopore Sequencing Significantly Improves Genome Assembly of the Protozoan Parasite Trypanosoma cruzi.</title>
        <authorList>
            <person name="Diaz-Viraque F."/>
            <person name="Pita S."/>
            <person name="Greif G."/>
            <person name="de Souza R.C.M."/>
            <person name="Iraola G."/>
            <person name="Robello C."/>
        </authorList>
    </citation>
    <scope>NUCLEOTIDE SEQUENCE [LARGE SCALE GENOMIC DNA]</scope>
    <source>
        <strain evidence="12 13">Berenice</strain>
    </source>
</reference>
<evidence type="ECO:0000259" key="11">
    <source>
        <dbReference type="Pfam" id="PF22600"/>
    </source>
</evidence>
<dbReference type="InterPro" id="IPR054708">
    <property type="entry name" value="MTPAP-like_central"/>
</dbReference>
<keyword evidence="6" id="KW-0460">Magnesium</keyword>
<gene>
    <name evidence="12" type="ORF">ECC02_004606</name>
</gene>
<dbReference type="SUPFAM" id="SSF81631">
    <property type="entry name" value="PAP/OAS1 substrate-binding domain"/>
    <property type="match status" value="1"/>
</dbReference>
<dbReference type="GO" id="GO:0046872">
    <property type="term" value="F:metal ion binding"/>
    <property type="evidence" value="ECO:0007669"/>
    <property type="project" value="UniProtKB-KW"/>
</dbReference>
<evidence type="ECO:0000256" key="5">
    <source>
        <dbReference type="ARBA" id="ARBA00022723"/>
    </source>
</evidence>
<keyword evidence="5" id="KW-0479">Metal-binding</keyword>
<evidence type="ECO:0000259" key="9">
    <source>
        <dbReference type="Pfam" id="PF03828"/>
    </source>
</evidence>
<dbReference type="Proteomes" id="UP000583944">
    <property type="component" value="Unassembled WGS sequence"/>
</dbReference>
<dbReference type="Gene3D" id="3.30.460.50">
    <property type="match status" value="1"/>
</dbReference>
<protein>
    <recommendedName>
        <fullName evidence="3">RNA uridylyltransferase</fullName>
        <ecNumber evidence="3">2.7.7.52</ecNumber>
    </recommendedName>
</protein>
<dbReference type="InterPro" id="IPR002058">
    <property type="entry name" value="PAP_assoc"/>
</dbReference>
<accession>A0A7J6Y738</accession>
<dbReference type="SUPFAM" id="SSF81301">
    <property type="entry name" value="Nucleotidyltransferase"/>
    <property type="match status" value="1"/>
</dbReference>
<organism evidence="12 13">
    <name type="scientific">Trypanosoma cruzi</name>
    <dbReference type="NCBI Taxonomy" id="5693"/>
    <lineage>
        <taxon>Eukaryota</taxon>
        <taxon>Discoba</taxon>
        <taxon>Euglenozoa</taxon>
        <taxon>Kinetoplastea</taxon>
        <taxon>Metakinetoplastina</taxon>
        <taxon>Trypanosomatida</taxon>
        <taxon>Trypanosomatidae</taxon>
        <taxon>Trypanosoma</taxon>
        <taxon>Schizotrypanum</taxon>
    </lineage>
</organism>
<dbReference type="Gene3D" id="1.10.1410.10">
    <property type="match status" value="1"/>
</dbReference>
<evidence type="ECO:0000256" key="6">
    <source>
        <dbReference type="ARBA" id="ARBA00022842"/>
    </source>
</evidence>
<feature type="domain" description="PAP-associated" evidence="9">
    <location>
        <begin position="457"/>
        <end position="517"/>
    </location>
</feature>
<sequence length="581" mass="67251">MCACDPTGKNSPLSFGCLISNGFFFFFFCMAFCLCWCVSFIFQGFLVLSLTQKKKKEEKKKEGTCECTHICENGTKKGEKGNKNVTHTHTHTHFSMRITRGFYMRLSRVQRQVTLPSTTKLNPAPDHYVAWGKAILTENYRRVGPEHMFRTAIRAQQQLQGLADKWTPDAKVYCCGSMVTYGQMEWGSDLDLACMFDDPYPSHEVQAKRTDKLWTVIKRYVPHYLRNNLLGLTEARTPVVKLRFANDEKVARARYTPLSEEEDRKARTALLDVRNQCIDEREVEYIADKMGRENVEGIWVDRTTYGCRIAIQCSSKEQMIEAIGFFPDGKIMTRGMREDYTRDVLDPRYVPEIFMYRWDISFVGYGVKNSYLIRYYLHNGPSATRHAAMAVKAWGKATNVGAGSAAMLTSYAVTIMFLYYLLVTQQLRWVDPWSLPHPAHLPRYPDYSPLPECDPTELGRLLHGFFIFYAHHFDYEKEVVSLSRNRRSQRSDIGWIFPQNKKGTFSYNFCIEDPYEDVGTGGLNLGRHLHPAKFQLVKQEFLRAAQCMERFSPLTAPEKSVLGVRRAELRHFDRGDKERDW</sequence>
<comment type="cofactor">
    <cofactor evidence="2">
        <name>Mg(2+)</name>
        <dbReference type="ChEBI" id="CHEBI:18420"/>
    </cofactor>
</comment>
<feature type="domain" description="RNA editing 3' terminal uridylyl transferase 2 middle" evidence="10">
    <location>
        <begin position="258"/>
        <end position="350"/>
    </location>
</feature>
<name>A0A7J6Y738_TRYCR</name>
<feature type="transmembrane region" description="Helical" evidence="8">
    <location>
        <begin position="400"/>
        <end position="422"/>
    </location>
</feature>
<evidence type="ECO:0000256" key="2">
    <source>
        <dbReference type="ARBA" id="ARBA00001946"/>
    </source>
</evidence>
<comment type="catalytic activity">
    <reaction evidence="7">
        <text>RNA(n) + UTP = RNA(n)-3'-uridine ribonucleotide + diphosphate</text>
        <dbReference type="Rhea" id="RHEA:14785"/>
        <dbReference type="Rhea" id="RHEA-COMP:14527"/>
        <dbReference type="Rhea" id="RHEA-COMP:17348"/>
        <dbReference type="ChEBI" id="CHEBI:33019"/>
        <dbReference type="ChEBI" id="CHEBI:46398"/>
        <dbReference type="ChEBI" id="CHEBI:140395"/>
        <dbReference type="ChEBI" id="CHEBI:173116"/>
        <dbReference type="EC" id="2.7.7.52"/>
    </reaction>
</comment>
<dbReference type="AlphaFoldDB" id="A0A7J6Y738"/>
<keyword evidence="8" id="KW-0472">Membrane</keyword>
<dbReference type="GO" id="GO:0005739">
    <property type="term" value="C:mitochondrion"/>
    <property type="evidence" value="ECO:0007669"/>
    <property type="project" value="UniProtKB-ARBA"/>
</dbReference>
<evidence type="ECO:0000256" key="7">
    <source>
        <dbReference type="ARBA" id="ARBA00049105"/>
    </source>
</evidence>
<dbReference type="EMBL" id="JABDHM010000028">
    <property type="protein sequence ID" value="KAF5222325.1"/>
    <property type="molecule type" value="Genomic_DNA"/>
</dbReference>
<dbReference type="VEuPathDB" id="TriTrypDB:ECC02_004606"/>
<evidence type="ECO:0000256" key="8">
    <source>
        <dbReference type="SAM" id="Phobius"/>
    </source>
</evidence>
<evidence type="ECO:0000313" key="12">
    <source>
        <dbReference type="EMBL" id="KAF5222325.1"/>
    </source>
</evidence>